<dbReference type="SUPFAM" id="SSF54593">
    <property type="entry name" value="Glyoxalase/Bleomycin resistance protein/Dihydroxybiphenyl dioxygenase"/>
    <property type="match status" value="1"/>
</dbReference>
<keyword evidence="3" id="KW-1185">Reference proteome</keyword>
<dbReference type="Gene3D" id="3.10.180.10">
    <property type="entry name" value="2,3-Dihydroxybiphenyl 1,2-Dioxygenase, domain 1"/>
    <property type="match status" value="1"/>
</dbReference>
<dbReference type="AlphaFoldDB" id="A0A109J7Q6"/>
<dbReference type="InterPro" id="IPR037523">
    <property type="entry name" value="VOC_core"/>
</dbReference>
<comment type="caution">
    <text evidence="2">The sequence shown here is derived from an EMBL/GenBank/DDBJ whole genome shotgun (WGS) entry which is preliminary data.</text>
</comment>
<dbReference type="RefSeq" id="WP_018856594.1">
    <property type="nucleotide sequence ID" value="NZ_JBBNAS010000493.1"/>
</dbReference>
<dbReference type="OrthoDB" id="5243302at2"/>
<dbReference type="EMBL" id="LNCD01000124">
    <property type="protein sequence ID" value="KWV43803.1"/>
    <property type="molecule type" value="Genomic_DNA"/>
</dbReference>
<dbReference type="GO" id="GO:0016829">
    <property type="term" value="F:lyase activity"/>
    <property type="evidence" value="ECO:0007669"/>
    <property type="project" value="UniProtKB-KW"/>
</dbReference>
<dbReference type="InterPro" id="IPR004360">
    <property type="entry name" value="Glyas_Fos-R_dOase_dom"/>
</dbReference>
<keyword evidence="2" id="KW-0456">Lyase</keyword>
<protein>
    <submittedName>
        <fullName evidence="2">Lactoylglutathione lyase</fullName>
    </submittedName>
</protein>
<evidence type="ECO:0000313" key="3">
    <source>
        <dbReference type="Proteomes" id="UP000068164"/>
    </source>
</evidence>
<accession>A0A109J7Q6</accession>
<dbReference type="Pfam" id="PF00903">
    <property type="entry name" value="Glyoxalase"/>
    <property type="match status" value="1"/>
</dbReference>
<dbReference type="PROSITE" id="PS51819">
    <property type="entry name" value="VOC"/>
    <property type="match status" value="1"/>
</dbReference>
<evidence type="ECO:0000313" key="2">
    <source>
        <dbReference type="EMBL" id="KWV43803.1"/>
    </source>
</evidence>
<evidence type="ECO:0000259" key="1">
    <source>
        <dbReference type="PROSITE" id="PS51819"/>
    </source>
</evidence>
<feature type="domain" description="VOC" evidence="1">
    <location>
        <begin position="2"/>
        <end position="130"/>
    </location>
</feature>
<dbReference type="PANTHER" id="PTHR46142:SF3">
    <property type="entry name" value="F18B13.24 PROTEIN"/>
    <property type="match status" value="1"/>
</dbReference>
<name>A0A109J7Q6_9HYPH</name>
<dbReference type="InterPro" id="IPR029068">
    <property type="entry name" value="Glyas_Bleomycin-R_OHBP_Dase"/>
</dbReference>
<reference evidence="2 3" key="1">
    <citation type="submission" date="2015-11" db="EMBL/GenBank/DDBJ databases">
        <title>Draft Genome Sequence of the Strain BR 10423 (Rhizobium sp.) isolated from nodules of Mimosa pudica.</title>
        <authorList>
            <person name="Barauna A.C."/>
            <person name="Zilli J.E."/>
            <person name="Simoes-Araujo J.L."/>
            <person name="Reis V.M."/>
            <person name="James E.K."/>
            <person name="Reis F.B.Jr."/>
            <person name="Rouws L.F."/>
            <person name="Passos S.R."/>
            <person name="Gois S.R."/>
        </authorList>
    </citation>
    <scope>NUCLEOTIDE SEQUENCE [LARGE SCALE GENOMIC DNA]</scope>
    <source>
        <strain evidence="2 3">BR10423</strain>
    </source>
</reference>
<dbReference type="PANTHER" id="PTHR46142">
    <property type="match status" value="1"/>
</dbReference>
<sequence>MMLHHVSIVTTDLDRSVAFYRDIFGLERIERPPFSTDGAWFACGALQVHIIVNPVGTFRRVATIDTADGHFAFHTDDFEGCIRGLIAKGFREDAPEGDPRRLRVRRTGPAGFPQAYLLDPDRNIVEINGAP</sequence>
<gene>
    <name evidence="2" type="ORF">AS026_19190</name>
</gene>
<dbReference type="Proteomes" id="UP000068164">
    <property type="component" value="Unassembled WGS sequence"/>
</dbReference>
<proteinExistence type="predicted"/>
<organism evidence="2 3">
    <name type="scientific">Rhizobium altiplani</name>
    <dbReference type="NCBI Taxonomy" id="1864509"/>
    <lineage>
        <taxon>Bacteria</taxon>
        <taxon>Pseudomonadati</taxon>
        <taxon>Pseudomonadota</taxon>
        <taxon>Alphaproteobacteria</taxon>
        <taxon>Hyphomicrobiales</taxon>
        <taxon>Rhizobiaceae</taxon>
        <taxon>Rhizobium/Agrobacterium group</taxon>
        <taxon>Rhizobium</taxon>
    </lineage>
</organism>